<dbReference type="AlphaFoldDB" id="A0A9Q9EIP2"/>
<dbReference type="GO" id="GO:0000272">
    <property type="term" value="P:polysaccharide catabolic process"/>
    <property type="evidence" value="ECO:0007669"/>
    <property type="project" value="UniProtKB-KW"/>
</dbReference>
<sequence>MIGFAIAVAALIVERAASEDALCGRYETHTNWPYMINNNAWGLDDSGSICTYVCDTCSDIAFYSLWNWASEPPRVHAYPNVELKSDRLPLKLEQLASLYVSASWSFAPSSLPAGASQDPNTEQVASAITSNDVQANVVLDVFADADKNRSQTPSKQTYELMVWVGVFGDSAWPIGMNAPRDPPVIVMLDDTEFTLYNGTNSRGQFVYSWVTNQTLTTFELDVAPLFGYLWENEGVPGDVYLGVVQFGTEAFYSKNQMNFSVSSYEAQIQRTIPDAAGTGEPTATLPVGTAISGASMVLASDSMFGWPSLILAAFLAGGVLML</sequence>
<dbReference type="InterPro" id="IPR013319">
    <property type="entry name" value="GH11/12"/>
</dbReference>
<reference evidence="4" key="1">
    <citation type="submission" date="2022-06" db="EMBL/GenBank/DDBJ databases">
        <title>Complete genome sequences of two strains of the flax pathogen Septoria linicola.</title>
        <authorList>
            <person name="Lapalu N."/>
            <person name="Simon A."/>
            <person name="Demenou B."/>
            <person name="Paumier D."/>
            <person name="Guillot M.-P."/>
            <person name="Gout L."/>
            <person name="Valade R."/>
        </authorList>
    </citation>
    <scope>NUCLEOTIDE SEQUENCE</scope>
    <source>
        <strain evidence="4">SE15195</strain>
    </source>
</reference>
<evidence type="ECO:0000256" key="3">
    <source>
        <dbReference type="SAM" id="SignalP"/>
    </source>
</evidence>
<dbReference type="InterPro" id="IPR013320">
    <property type="entry name" value="ConA-like_dom_sf"/>
</dbReference>
<dbReference type="Gene3D" id="2.60.120.180">
    <property type="match status" value="1"/>
</dbReference>
<dbReference type="PANTHER" id="PTHR34002">
    <property type="entry name" value="BLR1656 PROTEIN"/>
    <property type="match status" value="1"/>
</dbReference>
<organism evidence="4 5">
    <name type="scientific">Septoria linicola</name>
    <dbReference type="NCBI Taxonomy" id="215465"/>
    <lineage>
        <taxon>Eukaryota</taxon>
        <taxon>Fungi</taxon>
        <taxon>Dikarya</taxon>
        <taxon>Ascomycota</taxon>
        <taxon>Pezizomycotina</taxon>
        <taxon>Dothideomycetes</taxon>
        <taxon>Dothideomycetidae</taxon>
        <taxon>Mycosphaerellales</taxon>
        <taxon>Mycosphaerellaceae</taxon>
        <taxon>Septoria</taxon>
    </lineage>
</organism>
<proteinExistence type="inferred from homology"/>
<keyword evidence="2" id="KW-0624">Polysaccharide degradation</keyword>
<dbReference type="PANTHER" id="PTHR34002:SF11">
    <property type="entry name" value="CONCANAVALIN A-LIKE LECTIN_GLUCANASE"/>
    <property type="match status" value="1"/>
</dbReference>
<dbReference type="InterPro" id="IPR002594">
    <property type="entry name" value="GH12"/>
</dbReference>
<keyword evidence="5" id="KW-1185">Reference proteome</keyword>
<keyword evidence="2" id="KW-0326">Glycosidase</keyword>
<dbReference type="GO" id="GO:0008810">
    <property type="term" value="F:cellulase activity"/>
    <property type="evidence" value="ECO:0007669"/>
    <property type="project" value="InterPro"/>
</dbReference>
<dbReference type="Proteomes" id="UP001056384">
    <property type="component" value="Chromosome 3"/>
</dbReference>
<name>A0A9Q9EIP2_9PEZI</name>
<dbReference type="EMBL" id="CP099420">
    <property type="protein sequence ID" value="USW50553.1"/>
    <property type="molecule type" value="Genomic_DNA"/>
</dbReference>
<feature type="signal peptide" evidence="3">
    <location>
        <begin position="1"/>
        <end position="18"/>
    </location>
</feature>
<gene>
    <name evidence="4" type="ORF">Slin15195_G038720</name>
</gene>
<dbReference type="SUPFAM" id="SSF49899">
    <property type="entry name" value="Concanavalin A-like lectins/glucanases"/>
    <property type="match status" value="1"/>
</dbReference>
<evidence type="ECO:0000313" key="5">
    <source>
        <dbReference type="Proteomes" id="UP001056384"/>
    </source>
</evidence>
<protein>
    <submittedName>
        <fullName evidence="4">Glycoside hydrolase family 12, glycoside hydrolase family 11/12</fullName>
    </submittedName>
</protein>
<evidence type="ECO:0000256" key="1">
    <source>
        <dbReference type="ARBA" id="ARBA00005519"/>
    </source>
</evidence>
<dbReference type="Pfam" id="PF01670">
    <property type="entry name" value="Glyco_hydro_12"/>
    <property type="match status" value="1"/>
</dbReference>
<keyword evidence="2 4" id="KW-0378">Hydrolase</keyword>
<feature type="chain" id="PRO_5040132222" evidence="3">
    <location>
        <begin position="19"/>
        <end position="322"/>
    </location>
</feature>
<keyword evidence="2" id="KW-0119">Carbohydrate metabolism</keyword>
<comment type="similarity">
    <text evidence="1 2">Belongs to the glycosyl hydrolase 12 (cellulase H) family.</text>
</comment>
<accession>A0A9Q9EIP2</accession>
<keyword evidence="3" id="KW-0732">Signal</keyword>
<evidence type="ECO:0000256" key="2">
    <source>
        <dbReference type="RuleBase" id="RU361163"/>
    </source>
</evidence>
<evidence type="ECO:0000313" key="4">
    <source>
        <dbReference type="EMBL" id="USW50553.1"/>
    </source>
</evidence>